<feature type="signal peptide" evidence="2">
    <location>
        <begin position="1"/>
        <end position="18"/>
    </location>
</feature>
<feature type="chain" id="PRO_5045346790" description="LTXXQ motif family protein" evidence="2">
    <location>
        <begin position="19"/>
        <end position="146"/>
    </location>
</feature>
<dbReference type="Gene3D" id="1.20.120.1490">
    <property type="match status" value="1"/>
</dbReference>
<evidence type="ECO:0000313" key="4">
    <source>
        <dbReference type="Proteomes" id="UP001059209"/>
    </source>
</evidence>
<dbReference type="EMBL" id="CP104205">
    <property type="protein sequence ID" value="UWX54379.1"/>
    <property type="molecule type" value="Genomic_DNA"/>
</dbReference>
<protein>
    <recommendedName>
        <fullName evidence="5">LTXXQ motif family protein</fullName>
    </recommendedName>
</protein>
<dbReference type="Proteomes" id="UP001059209">
    <property type="component" value="Chromosome"/>
</dbReference>
<gene>
    <name evidence="3" type="ORF">NYZ99_15765</name>
</gene>
<name>A0ABY5Y670_9FLAO</name>
<accession>A0ABY5Y670</accession>
<keyword evidence="2" id="KW-0732">Signal</keyword>
<evidence type="ECO:0000313" key="3">
    <source>
        <dbReference type="EMBL" id="UWX54379.1"/>
    </source>
</evidence>
<dbReference type="RefSeq" id="WP_260572238.1">
    <property type="nucleotide sequence ID" value="NZ_CP104205.1"/>
</dbReference>
<keyword evidence="4" id="KW-1185">Reference proteome</keyword>
<proteinExistence type="predicted"/>
<evidence type="ECO:0000256" key="2">
    <source>
        <dbReference type="SAM" id="SignalP"/>
    </source>
</evidence>
<sequence length="146" mass="17008">MKKVIMTAILLIGISAMAQDHNRKEGRGNRHMKDLTPEQMATLQTKRMTLALDLTEDQQSKIQALFTKNAAERKAKMEAHKARKESGETLTDDEKFALRNERLDQQIAQKEEMKSILDDTQYSKWEKMRQKRGKHRKGKDRKPKAE</sequence>
<evidence type="ECO:0008006" key="5">
    <source>
        <dbReference type="Google" id="ProtNLM"/>
    </source>
</evidence>
<evidence type="ECO:0000256" key="1">
    <source>
        <dbReference type="SAM" id="MobiDB-lite"/>
    </source>
</evidence>
<feature type="compositionally biased region" description="Basic residues" evidence="1">
    <location>
        <begin position="129"/>
        <end position="146"/>
    </location>
</feature>
<feature type="compositionally biased region" description="Basic and acidic residues" evidence="1">
    <location>
        <begin position="77"/>
        <end position="117"/>
    </location>
</feature>
<reference evidence="3" key="1">
    <citation type="submission" date="2022-09" db="EMBL/GenBank/DDBJ databases">
        <title>Maribacter litopenaei sp. nov., isolated from the intestinal tract of the Pacific White Shrimp, Litopenaeus vannamei.</title>
        <authorList>
            <person name="Kim S.Y."/>
            <person name="Hwang C.Y."/>
        </authorList>
    </citation>
    <scope>NUCLEOTIDE SEQUENCE</scope>
    <source>
        <strain evidence="3">HL-LV01</strain>
    </source>
</reference>
<feature type="region of interest" description="Disordered" evidence="1">
    <location>
        <begin position="77"/>
        <end position="146"/>
    </location>
</feature>
<organism evidence="3 4">
    <name type="scientific">Maribacter litopenaei</name>
    <dbReference type="NCBI Taxonomy" id="2976127"/>
    <lineage>
        <taxon>Bacteria</taxon>
        <taxon>Pseudomonadati</taxon>
        <taxon>Bacteroidota</taxon>
        <taxon>Flavobacteriia</taxon>
        <taxon>Flavobacteriales</taxon>
        <taxon>Flavobacteriaceae</taxon>
        <taxon>Maribacter</taxon>
    </lineage>
</organism>